<comment type="similarity">
    <text evidence="1">Belongs to the short-chain dehydrogenases/reductases (SDR) family.</text>
</comment>
<dbReference type="AlphaFoldDB" id="A0A178LZV5"/>
<dbReference type="PANTHER" id="PTHR43669:SF3">
    <property type="entry name" value="ALCOHOL DEHYDROGENASE, PUTATIVE (AFU_ORTHOLOGUE AFUA_3G03445)-RELATED"/>
    <property type="match status" value="1"/>
</dbReference>
<dbReference type="RefSeq" id="WP_064280643.1">
    <property type="nucleotide sequence ID" value="NZ_LWCS01000013.1"/>
</dbReference>
<proteinExistence type="inferred from homology"/>
<dbReference type="Gene3D" id="3.40.50.720">
    <property type="entry name" value="NAD(P)-binding Rossmann-like Domain"/>
    <property type="match status" value="1"/>
</dbReference>
<sequence>MRPANATPVVLVNGASGAIGAEVARQFARSGAHVVVNCGDADRATEVADAIRSAGGLATPLAADTYEHAQTASLLASVGARFGRLDAAILSASETPGRPAAALKRFAESVLPLMSPGGYFAFVTNHQAHFYPNKAVPKGYAAVAATMRAGETALYAMRPQFASAGVRFSVVTGDMHGDTTAVATAVVSAATAVNPSGVVCVGSADYLMTA</sequence>
<reference evidence="3 4" key="1">
    <citation type="submission" date="2016-04" db="EMBL/GenBank/DDBJ databases">
        <title>Draft Genome Sequences of Staphylococcus capitis Strain H36, S. capitis Strain H65, S. cohnii Strain H62, S. hominis Strain H69, Mycobacterium iranicum Strain H39, Plantibacter sp. Strain H53, Pseudomonas oryzihabitans Strain H72, and Microbacterium sp. Strain H83, isolated from residential settings.</title>
        <authorList>
            <person name="Lymperopoulou D."/>
            <person name="Adams R.I."/>
            <person name="Lindow S."/>
            <person name="Coil D.A."/>
            <person name="Jospin G."/>
            <person name="Eisen J.A."/>
        </authorList>
    </citation>
    <scope>NUCLEOTIDE SEQUENCE [LARGE SCALE GENOMIC DNA]</scope>
    <source>
        <strain evidence="3 4">H39</strain>
    </source>
</reference>
<evidence type="ECO:0008006" key="5">
    <source>
        <dbReference type="Google" id="ProtNLM"/>
    </source>
</evidence>
<dbReference type="PANTHER" id="PTHR43669">
    <property type="entry name" value="5-KETO-D-GLUCONATE 5-REDUCTASE"/>
    <property type="match status" value="1"/>
</dbReference>
<dbReference type="eggNOG" id="COG1028">
    <property type="taxonomic scope" value="Bacteria"/>
</dbReference>
<dbReference type="EMBL" id="LWCS01000013">
    <property type="protein sequence ID" value="OAN40311.1"/>
    <property type="molecule type" value="Genomic_DNA"/>
</dbReference>
<comment type="caution">
    <text evidence="3">The sequence shown here is derived from an EMBL/GenBank/DDBJ whole genome shotgun (WGS) entry which is preliminary data.</text>
</comment>
<dbReference type="Pfam" id="PF00106">
    <property type="entry name" value="adh_short"/>
    <property type="match status" value="1"/>
</dbReference>
<organism evidence="3 4">
    <name type="scientific">Mycolicibacterium iranicum</name>
    <name type="common">Mycobacterium iranicum</name>
    <dbReference type="NCBI Taxonomy" id="912594"/>
    <lineage>
        <taxon>Bacteria</taxon>
        <taxon>Bacillati</taxon>
        <taxon>Actinomycetota</taxon>
        <taxon>Actinomycetes</taxon>
        <taxon>Mycobacteriales</taxon>
        <taxon>Mycobacteriaceae</taxon>
        <taxon>Mycolicibacterium</taxon>
    </lineage>
</organism>
<dbReference type="InterPro" id="IPR002347">
    <property type="entry name" value="SDR_fam"/>
</dbReference>
<gene>
    <name evidence="3" type="ORF">A4X20_14405</name>
</gene>
<dbReference type="GO" id="GO:0016491">
    <property type="term" value="F:oxidoreductase activity"/>
    <property type="evidence" value="ECO:0007669"/>
    <property type="project" value="UniProtKB-KW"/>
</dbReference>
<keyword evidence="2" id="KW-0560">Oxidoreductase</keyword>
<name>A0A178LZV5_MYCIR</name>
<evidence type="ECO:0000313" key="4">
    <source>
        <dbReference type="Proteomes" id="UP000078396"/>
    </source>
</evidence>
<protein>
    <recommendedName>
        <fullName evidence="5">Short-chain dehydrogenase</fullName>
    </recommendedName>
</protein>
<dbReference type="OrthoDB" id="4373846at2"/>
<evidence type="ECO:0000256" key="1">
    <source>
        <dbReference type="ARBA" id="ARBA00006484"/>
    </source>
</evidence>
<evidence type="ECO:0000256" key="2">
    <source>
        <dbReference type="ARBA" id="ARBA00023002"/>
    </source>
</evidence>
<evidence type="ECO:0000313" key="3">
    <source>
        <dbReference type="EMBL" id="OAN40311.1"/>
    </source>
</evidence>
<dbReference type="SUPFAM" id="SSF51735">
    <property type="entry name" value="NAD(P)-binding Rossmann-fold domains"/>
    <property type="match status" value="1"/>
</dbReference>
<accession>A0A178LZV5</accession>
<dbReference type="InterPro" id="IPR036291">
    <property type="entry name" value="NAD(P)-bd_dom_sf"/>
</dbReference>
<dbReference type="Proteomes" id="UP000078396">
    <property type="component" value="Unassembled WGS sequence"/>
</dbReference>
<dbReference type="STRING" id="912594.AWC12_07785"/>